<feature type="domain" description="Transcription regulator PadR N-terminal" evidence="1">
    <location>
        <begin position="53"/>
        <end position="121"/>
    </location>
</feature>
<evidence type="ECO:0000259" key="1">
    <source>
        <dbReference type="Pfam" id="PF03551"/>
    </source>
</evidence>
<gene>
    <name evidence="2" type="ORF">SDC9_100483</name>
</gene>
<dbReference type="EMBL" id="VSSQ01014465">
    <property type="protein sequence ID" value="MPM53714.1"/>
    <property type="molecule type" value="Genomic_DNA"/>
</dbReference>
<dbReference type="AlphaFoldDB" id="A0A645AW03"/>
<accession>A0A645AW03</accession>
<organism evidence="2">
    <name type="scientific">bioreactor metagenome</name>
    <dbReference type="NCBI Taxonomy" id="1076179"/>
    <lineage>
        <taxon>unclassified sequences</taxon>
        <taxon>metagenomes</taxon>
        <taxon>ecological metagenomes</taxon>
    </lineage>
</organism>
<reference evidence="2" key="1">
    <citation type="submission" date="2019-08" db="EMBL/GenBank/DDBJ databases">
        <authorList>
            <person name="Kucharzyk K."/>
            <person name="Murdoch R.W."/>
            <person name="Higgins S."/>
            <person name="Loffler F."/>
        </authorList>
    </citation>
    <scope>NUCLEOTIDE SEQUENCE</scope>
</reference>
<dbReference type="Pfam" id="PF03551">
    <property type="entry name" value="PadR"/>
    <property type="match status" value="1"/>
</dbReference>
<dbReference type="InterPro" id="IPR005149">
    <property type="entry name" value="Tscrpt_reg_PadR_N"/>
</dbReference>
<dbReference type="PANTHER" id="PTHR43252:SF2">
    <property type="entry name" value="TRANSCRIPTION REGULATOR, PADR-LIKE FAMILY"/>
    <property type="match status" value="1"/>
</dbReference>
<dbReference type="InterPro" id="IPR011991">
    <property type="entry name" value="ArsR-like_HTH"/>
</dbReference>
<comment type="caution">
    <text evidence="2">The sequence shown here is derived from an EMBL/GenBank/DDBJ whole genome shotgun (WGS) entry which is preliminary data.</text>
</comment>
<name>A0A645AW03_9ZZZZ</name>
<proteinExistence type="predicted"/>
<sequence length="187" mass="20116">MYRHHHSGPTSEGFPPLFDMASRWEAFTGSTGPFGSGPLGFGRARQGDLRAAILRLLVEQPMHGHQIIHELTDRSEGAWEPSAGSVYPTLQLLADEGLVESEQSGGKKVYHLTEAGRTAAAEAGGQPAPWEASGDNVSDLMRYRQAAARLAQVVFQVATTGSASQRTAAQEVLENARKQLHAILAED</sequence>
<dbReference type="CDD" id="cd00090">
    <property type="entry name" value="HTH_ARSR"/>
    <property type="match status" value="1"/>
</dbReference>
<evidence type="ECO:0000313" key="2">
    <source>
        <dbReference type="EMBL" id="MPM53714.1"/>
    </source>
</evidence>
<dbReference type="Gene3D" id="1.10.10.10">
    <property type="entry name" value="Winged helix-like DNA-binding domain superfamily/Winged helix DNA-binding domain"/>
    <property type="match status" value="1"/>
</dbReference>
<dbReference type="InterPro" id="IPR036390">
    <property type="entry name" value="WH_DNA-bd_sf"/>
</dbReference>
<protein>
    <recommendedName>
        <fullName evidence="1">Transcription regulator PadR N-terminal domain-containing protein</fullName>
    </recommendedName>
</protein>
<dbReference type="InterPro" id="IPR036388">
    <property type="entry name" value="WH-like_DNA-bd_sf"/>
</dbReference>
<dbReference type="SUPFAM" id="SSF46785">
    <property type="entry name" value="Winged helix' DNA-binding domain"/>
    <property type="match status" value="1"/>
</dbReference>
<dbReference type="PANTHER" id="PTHR43252">
    <property type="entry name" value="TRANSCRIPTIONAL REGULATOR YQJI"/>
    <property type="match status" value="1"/>
</dbReference>